<dbReference type="SUPFAM" id="SSF56219">
    <property type="entry name" value="DNase I-like"/>
    <property type="match status" value="1"/>
</dbReference>
<dbReference type="PANTHER" id="PTHR14859">
    <property type="entry name" value="CALCOFLUOR WHITE HYPERSENSITIVE PROTEIN PRECURSOR"/>
    <property type="match status" value="1"/>
</dbReference>
<dbReference type="Gene3D" id="3.60.10.10">
    <property type="entry name" value="Endonuclease/exonuclease/phosphatase"/>
    <property type="match status" value="1"/>
</dbReference>
<dbReference type="PANTHER" id="PTHR14859:SF15">
    <property type="entry name" value="ENDONUCLEASE_EXONUCLEASE_PHOSPHATASE DOMAIN-CONTAINING PROTEIN"/>
    <property type="match status" value="1"/>
</dbReference>
<proteinExistence type="predicted"/>
<reference evidence="2" key="1">
    <citation type="journal article" date="2014" name="Int. J. Syst. Evol. Microbiol.">
        <title>Complete genome sequence of Corynebacterium casei LMG S-19264T (=DSM 44701T), isolated from a smear-ripened cheese.</title>
        <authorList>
            <consortium name="US DOE Joint Genome Institute (JGI-PGF)"/>
            <person name="Walter F."/>
            <person name="Albersmeier A."/>
            <person name="Kalinowski J."/>
            <person name="Ruckert C."/>
        </authorList>
    </citation>
    <scope>NUCLEOTIDE SEQUENCE</scope>
    <source>
        <strain evidence="2">CGMCC 1.12195</strain>
    </source>
</reference>
<evidence type="ECO:0000259" key="1">
    <source>
        <dbReference type="Pfam" id="PF03372"/>
    </source>
</evidence>
<dbReference type="GO" id="GO:0003824">
    <property type="term" value="F:catalytic activity"/>
    <property type="evidence" value="ECO:0007669"/>
    <property type="project" value="InterPro"/>
</dbReference>
<evidence type="ECO:0000313" key="2">
    <source>
        <dbReference type="EMBL" id="GGG78487.1"/>
    </source>
</evidence>
<accession>A0A917HH54</accession>
<dbReference type="Pfam" id="PF03372">
    <property type="entry name" value="Exo_endo_phos"/>
    <property type="match status" value="1"/>
</dbReference>
<dbReference type="InterPro" id="IPR005135">
    <property type="entry name" value="Endo/exonuclease/phosphatase"/>
</dbReference>
<comment type="caution">
    <text evidence="2">The sequence shown here is derived from an EMBL/GenBank/DDBJ whole genome shotgun (WGS) entry which is preliminary data.</text>
</comment>
<keyword evidence="3" id="KW-1185">Reference proteome</keyword>
<dbReference type="InterPro" id="IPR036691">
    <property type="entry name" value="Endo/exonu/phosph_ase_sf"/>
</dbReference>
<evidence type="ECO:0000313" key="3">
    <source>
        <dbReference type="Proteomes" id="UP000660862"/>
    </source>
</evidence>
<feature type="domain" description="Endonuclease/exonuclease/phosphatase" evidence="1">
    <location>
        <begin position="1"/>
        <end position="224"/>
    </location>
</feature>
<gene>
    <name evidence="2" type="ORF">GCM10007415_08160</name>
</gene>
<organism evidence="2 3">
    <name type="scientific">Parapedobacter pyrenivorans</name>
    <dbReference type="NCBI Taxonomy" id="1305674"/>
    <lineage>
        <taxon>Bacteria</taxon>
        <taxon>Pseudomonadati</taxon>
        <taxon>Bacteroidota</taxon>
        <taxon>Sphingobacteriia</taxon>
        <taxon>Sphingobacteriales</taxon>
        <taxon>Sphingobacteriaceae</taxon>
        <taxon>Parapedobacter</taxon>
    </lineage>
</organism>
<protein>
    <recommendedName>
        <fullName evidence="1">Endonuclease/exonuclease/phosphatase domain-containing protein</fullName>
    </recommendedName>
</protein>
<dbReference type="EMBL" id="BMER01000001">
    <property type="protein sequence ID" value="GGG78487.1"/>
    <property type="molecule type" value="Genomic_DNA"/>
</dbReference>
<dbReference type="AlphaFoldDB" id="A0A917HH54"/>
<sequence>MAYNIHHCNPPSESDHIDVDTIAQVIRKQNPDFVALQEVDVHTNRSGKELDQAKQLAELTGMHYYFKKAIDHDGGEYGVAILSRWPIQDTASIQLPIAPDVRHEPRVVAVANVTLPSGRIVQFASTHLDLTEETRVLQAAEIVARLGVGAGVLVIGGDFNARPGSKPIQALEASFQSSCAPADCPYTIPVDEPKATIDYLFYRKSTTITVLNHYVVSEKYASDHLPIVATLRLE</sequence>
<dbReference type="GO" id="GO:0016020">
    <property type="term" value="C:membrane"/>
    <property type="evidence" value="ECO:0007669"/>
    <property type="project" value="GOC"/>
</dbReference>
<dbReference type="Proteomes" id="UP000660862">
    <property type="component" value="Unassembled WGS sequence"/>
</dbReference>
<dbReference type="InterPro" id="IPR051916">
    <property type="entry name" value="GPI-anchor_lipid_remodeler"/>
</dbReference>
<dbReference type="GO" id="GO:0006506">
    <property type="term" value="P:GPI anchor biosynthetic process"/>
    <property type="evidence" value="ECO:0007669"/>
    <property type="project" value="TreeGrafter"/>
</dbReference>
<name>A0A917HH54_9SPHI</name>
<reference evidence="2" key="2">
    <citation type="submission" date="2020-09" db="EMBL/GenBank/DDBJ databases">
        <authorList>
            <person name="Sun Q."/>
            <person name="Zhou Y."/>
        </authorList>
    </citation>
    <scope>NUCLEOTIDE SEQUENCE</scope>
    <source>
        <strain evidence="2">CGMCC 1.12195</strain>
    </source>
</reference>